<accession>G0HB56</accession>
<name>G0HB56_CORVD</name>
<sequence length="310" mass="34013">MSTDITTTHGTDLTIAEDQIAFTPQQEAALRHAGVNAPAADLAVFFHQCKRTGLDPFARQIYMIARQGKQTIQTGIDGFRLIARRATDATNGTLGYKPTLWMTDQGQWLEVWPFDTAPVAAKVTVIRNGGEFPAIAMFREYAGRKRDGSLTQMWDNRKAGMLAKCAEALALRMAFPQDLSGLYTADEMQQADNPQVIDHGPQQHHRPQQARQEPRPAPAQEPSRQSATDRLAAQLGATPAPAQPDPAKITEWSAIIAATDTLEDLQQVYHDAYKEVGDAIIPAKDQRKAELQSAATDDQPIDAELVDDAT</sequence>
<feature type="region of interest" description="Disordered" evidence="1">
    <location>
        <begin position="195"/>
        <end position="230"/>
    </location>
</feature>
<reference evidence="2 3" key="1">
    <citation type="journal article" date="2011" name="BMC Genomics">
        <title>Complete genome sequence of Corynebacterium variabile DSM 44702 isolated from the surface of smear-ripened cheeses and insights into cheese ripening and flavor generation.</title>
        <authorList>
            <person name="Schroeder J."/>
            <person name="Maus I."/>
            <person name="Trost E."/>
            <person name="Tauch A."/>
        </authorList>
    </citation>
    <scope>NUCLEOTIDE SEQUENCE [LARGE SCALE GENOMIC DNA]</scope>
    <source>
        <strain evidence="3">DSM 44702 / JCM 12073 / NCIMB 30131</strain>
    </source>
</reference>
<dbReference type="KEGG" id="cva:CVAR_0828"/>
<dbReference type="eggNOG" id="COG3723">
    <property type="taxonomic scope" value="Bacteria"/>
</dbReference>
<dbReference type="Pfam" id="PF03837">
    <property type="entry name" value="RecT"/>
    <property type="match status" value="1"/>
</dbReference>
<dbReference type="STRING" id="858619.CVAR_0828"/>
<proteinExistence type="predicted"/>
<feature type="region of interest" description="Disordered" evidence="1">
    <location>
        <begin position="286"/>
        <end position="310"/>
    </location>
</feature>
<dbReference type="EMBL" id="CP002917">
    <property type="protein sequence ID" value="AEK36181.1"/>
    <property type="molecule type" value="Genomic_DNA"/>
</dbReference>
<protein>
    <recommendedName>
        <fullName evidence="4">Phage recombination protein Bet</fullName>
    </recommendedName>
</protein>
<dbReference type="HOGENOM" id="CLU_073609_0_0_11"/>
<evidence type="ECO:0000313" key="2">
    <source>
        <dbReference type="EMBL" id="AEK36181.1"/>
    </source>
</evidence>
<dbReference type="GO" id="GO:0003677">
    <property type="term" value="F:DNA binding"/>
    <property type="evidence" value="ECO:0007669"/>
    <property type="project" value="InterPro"/>
</dbReference>
<evidence type="ECO:0008006" key="4">
    <source>
        <dbReference type="Google" id="ProtNLM"/>
    </source>
</evidence>
<dbReference type="GO" id="GO:0006259">
    <property type="term" value="P:DNA metabolic process"/>
    <property type="evidence" value="ECO:0007669"/>
    <property type="project" value="InterPro"/>
</dbReference>
<dbReference type="Proteomes" id="UP000006659">
    <property type="component" value="Chromosome"/>
</dbReference>
<dbReference type="RefSeq" id="WP_014009369.1">
    <property type="nucleotide sequence ID" value="NC_015859.1"/>
</dbReference>
<evidence type="ECO:0000256" key="1">
    <source>
        <dbReference type="SAM" id="MobiDB-lite"/>
    </source>
</evidence>
<dbReference type="AlphaFoldDB" id="G0HB56"/>
<feature type="compositionally biased region" description="Acidic residues" evidence="1">
    <location>
        <begin position="299"/>
        <end position="310"/>
    </location>
</feature>
<evidence type="ECO:0000313" key="3">
    <source>
        <dbReference type="Proteomes" id="UP000006659"/>
    </source>
</evidence>
<gene>
    <name evidence="2" type="ordered locus">CVAR_0828</name>
</gene>
<organism evidence="2 3">
    <name type="scientific">Corynebacterium variabile (strain DSM 44702 / CIP 107183 / JCM 12073 / NCIMB 30131)</name>
    <name type="common">Corynebacterium mooreparkense</name>
    <dbReference type="NCBI Taxonomy" id="858619"/>
    <lineage>
        <taxon>Bacteria</taxon>
        <taxon>Bacillati</taxon>
        <taxon>Actinomycetota</taxon>
        <taxon>Actinomycetes</taxon>
        <taxon>Mycobacteriales</taxon>
        <taxon>Corynebacteriaceae</taxon>
        <taxon>Corynebacterium</taxon>
    </lineage>
</organism>
<dbReference type="InterPro" id="IPR018330">
    <property type="entry name" value="RecT_fam"/>
</dbReference>